<comment type="caution">
    <text evidence="1">The sequence shown here is derived from an EMBL/GenBank/DDBJ whole genome shotgun (WGS) entry which is preliminary data.</text>
</comment>
<name>A0A0P9ZT75_9PSED</name>
<dbReference type="AlphaFoldDB" id="A0A0P9ZT75"/>
<accession>A0A0P9ZT75</accession>
<sequence>MKQGVIMRTTVTIDDALYQRALEVADPAMDKADLFREAVQTFVRIQAAKRLMALGATLPAMEDIARRHEKAL</sequence>
<evidence type="ECO:0000313" key="1">
    <source>
        <dbReference type="EMBL" id="KPX94561.1"/>
    </source>
</evidence>
<dbReference type="InterPro" id="IPR019239">
    <property type="entry name" value="VapB_antitoxin"/>
</dbReference>
<dbReference type="EMBL" id="LJQT01000059">
    <property type="protein sequence ID" value="KPX94561.1"/>
    <property type="molecule type" value="Genomic_DNA"/>
</dbReference>
<proteinExistence type="predicted"/>
<protein>
    <submittedName>
        <fullName evidence="1">Uncharacterized protein</fullName>
    </submittedName>
</protein>
<evidence type="ECO:0000313" key="2">
    <source>
        <dbReference type="Proteomes" id="UP000050455"/>
    </source>
</evidence>
<gene>
    <name evidence="1" type="ORF">ALO64_03118</name>
</gene>
<dbReference type="PATRIC" id="fig|86176.4.peg.3462"/>
<organism evidence="1 2">
    <name type="scientific">Pseudomonas meliae</name>
    <dbReference type="NCBI Taxonomy" id="86176"/>
    <lineage>
        <taxon>Bacteria</taxon>
        <taxon>Pseudomonadati</taxon>
        <taxon>Pseudomonadota</taxon>
        <taxon>Gammaproteobacteria</taxon>
        <taxon>Pseudomonadales</taxon>
        <taxon>Pseudomonadaceae</taxon>
        <taxon>Pseudomonas</taxon>
    </lineage>
</organism>
<keyword evidence="2" id="KW-1185">Reference proteome</keyword>
<dbReference type="Proteomes" id="UP000050455">
    <property type="component" value="Unassembled WGS sequence"/>
</dbReference>
<reference evidence="1 2" key="1">
    <citation type="submission" date="2015-09" db="EMBL/GenBank/DDBJ databases">
        <title>Genome announcement of multiple Pseudomonas syringae strains.</title>
        <authorList>
            <person name="Thakur S."/>
            <person name="Wang P.W."/>
            <person name="Gong Y."/>
            <person name="Weir B.S."/>
            <person name="Guttman D.S."/>
        </authorList>
    </citation>
    <scope>NUCLEOTIDE SEQUENCE [LARGE SCALE GENOMIC DNA]</scope>
    <source>
        <strain evidence="1 2">ICMP6289</strain>
    </source>
</reference>
<dbReference type="Pfam" id="PF09957">
    <property type="entry name" value="VapB_antitoxin"/>
    <property type="match status" value="1"/>
</dbReference>